<evidence type="ECO:0000256" key="1">
    <source>
        <dbReference type="ARBA" id="ARBA00004141"/>
    </source>
</evidence>
<evidence type="ECO:0000256" key="5">
    <source>
        <dbReference type="RuleBase" id="RU363041"/>
    </source>
</evidence>
<evidence type="ECO:0000256" key="4">
    <source>
        <dbReference type="ARBA" id="ARBA00023136"/>
    </source>
</evidence>
<dbReference type="AlphaFoldDB" id="A0A849ICV4"/>
<evidence type="ECO:0000313" key="6">
    <source>
        <dbReference type="EMBL" id="NNM73870.1"/>
    </source>
</evidence>
<comment type="similarity">
    <text evidence="5">Belongs to the 4-toluene sulfonate uptake permease (TSUP) (TC 2.A.102) family.</text>
</comment>
<reference evidence="6 7" key="1">
    <citation type="submission" date="2020-04" db="EMBL/GenBank/DDBJ databases">
        <title>Enterovirga sp. isolate from soil.</title>
        <authorList>
            <person name="Chea S."/>
            <person name="Kim D.-U."/>
        </authorList>
    </citation>
    <scope>NUCLEOTIDE SEQUENCE [LARGE SCALE GENOMIC DNA]</scope>
    <source>
        <strain evidence="6 7">DB1703</strain>
    </source>
</reference>
<evidence type="ECO:0000256" key="3">
    <source>
        <dbReference type="ARBA" id="ARBA00022989"/>
    </source>
</evidence>
<feature type="transmembrane region" description="Helical" evidence="5">
    <location>
        <begin position="34"/>
        <end position="56"/>
    </location>
</feature>
<dbReference type="Pfam" id="PF01925">
    <property type="entry name" value="TauE"/>
    <property type="match status" value="1"/>
</dbReference>
<keyword evidence="5" id="KW-1003">Cell membrane</keyword>
<keyword evidence="4 5" id="KW-0472">Membrane</keyword>
<dbReference type="InterPro" id="IPR002781">
    <property type="entry name" value="TM_pro_TauE-like"/>
</dbReference>
<dbReference type="Proteomes" id="UP000564885">
    <property type="component" value="Unassembled WGS sequence"/>
</dbReference>
<dbReference type="RefSeq" id="WP_171219315.1">
    <property type="nucleotide sequence ID" value="NZ_JABEPP010000004.1"/>
</dbReference>
<organism evidence="6 7">
    <name type="scientific">Enterovirga aerilata</name>
    <dbReference type="NCBI Taxonomy" id="2730920"/>
    <lineage>
        <taxon>Bacteria</taxon>
        <taxon>Pseudomonadati</taxon>
        <taxon>Pseudomonadota</taxon>
        <taxon>Alphaproteobacteria</taxon>
        <taxon>Hyphomicrobiales</taxon>
        <taxon>Methylobacteriaceae</taxon>
        <taxon>Enterovirga</taxon>
    </lineage>
</organism>
<dbReference type="PANTHER" id="PTHR43701:SF5">
    <property type="entry name" value="MEMBRANE TRANSPORTER PROTEIN-RELATED"/>
    <property type="match status" value="1"/>
</dbReference>
<keyword evidence="2 5" id="KW-0812">Transmembrane</keyword>
<accession>A0A849ICV4</accession>
<feature type="transmembrane region" description="Helical" evidence="5">
    <location>
        <begin position="221"/>
        <end position="239"/>
    </location>
</feature>
<dbReference type="PANTHER" id="PTHR43701">
    <property type="entry name" value="MEMBRANE TRANSPORTER PROTEIN MJ0441-RELATED"/>
    <property type="match status" value="1"/>
</dbReference>
<feature type="transmembrane region" description="Helical" evidence="5">
    <location>
        <begin position="128"/>
        <end position="153"/>
    </location>
</feature>
<dbReference type="GO" id="GO:0005886">
    <property type="term" value="C:plasma membrane"/>
    <property type="evidence" value="ECO:0007669"/>
    <property type="project" value="UniProtKB-SubCell"/>
</dbReference>
<feature type="transmembrane region" description="Helical" evidence="5">
    <location>
        <begin position="165"/>
        <end position="185"/>
    </location>
</feature>
<proteinExistence type="inferred from homology"/>
<evidence type="ECO:0000256" key="2">
    <source>
        <dbReference type="ARBA" id="ARBA00022692"/>
    </source>
</evidence>
<comment type="caution">
    <text evidence="6">The sequence shown here is derived from an EMBL/GenBank/DDBJ whole genome shotgun (WGS) entry which is preliminary data.</text>
</comment>
<evidence type="ECO:0000313" key="7">
    <source>
        <dbReference type="Proteomes" id="UP000564885"/>
    </source>
</evidence>
<dbReference type="InterPro" id="IPR051598">
    <property type="entry name" value="TSUP/Inactive_protease-like"/>
</dbReference>
<feature type="transmembrane region" description="Helical" evidence="5">
    <location>
        <begin position="68"/>
        <end position="88"/>
    </location>
</feature>
<name>A0A849ICV4_9HYPH</name>
<keyword evidence="3 5" id="KW-1133">Transmembrane helix</keyword>
<dbReference type="EMBL" id="JABEPP010000004">
    <property type="protein sequence ID" value="NNM73870.1"/>
    <property type="molecule type" value="Genomic_DNA"/>
</dbReference>
<sequence>MLFAASLLVVAVLYASVGQAGGTGYIALMGLTGFAPAVIKPTALALNVLVSAIGTARFAKAGMLTWRTCYPFAILGAPFSVLGGATHLDASLYRPLVGALLIAAALQTLRGRQLADADAIHEPPFLPALMAGAGIGFVSGVTGVGGGIFLAPLVLALRWVEIRQAAAISAVFNLLNSCAAMLGAWATLKFLPSELPLWLLAVAVGGFAGSWLAVQRLPIQALRYLLSALLAMAGARMLLGP</sequence>
<comment type="subcellular location">
    <subcellularLocation>
        <location evidence="5">Cell membrane</location>
        <topology evidence="5">Multi-pass membrane protein</topology>
    </subcellularLocation>
    <subcellularLocation>
        <location evidence="1">Membrane</location>
        <topology evidence="1">Multi-pass membrane protein</topology>
    </subcellularLocation>
</comment>
<keyword evidence="7" id="KW-1185">Reference proteome</keyword>
<protein>
    <recommendedName>
        <fullName evidence="5">Probable membrane transporter protein</fullName>
    </recommendedName>
</protein>
<feature type="transmembrane region" description="Helical" evidence="5">
    <location>
        <begin position="197"/>
        <end position="214"/>
    </location>
</feature>
<gene>
    <name evidence="6" type="ORF">HJG44_15915</name>
</gene>